<reference evidence="1" key="1">
    <citation type="submission" date="2023-10" db="EMBL/GenBank/DDBJ databases">
        <title>Genome assemblies of two species of porcelain crab, Petrolisthes cinctipes and Petrolisthes manimaculis (Anomura: Porcellanidae).</title>
        <authorList>
            <person name="Angst P."/>
        </authorList>
    </citation>
    <scope>NUCLEOTIDE SEQUENCE</scope>
    <source>
        <strain evidence="1">PB745_01</strain>
        <tissue evidence="1">Gill</tissue>
    </source>
</reference>
<comment type="caution">
    <text evidence="1">The sequence shown here is derived from an EMBL/GenBank/DDBJ whole genome shotgun (WGS) entry which is preliminary data.</text>
</comment>
<evidence type="ECO:0000313" key="1">
    <source>
        <dbReference type="EMBL" id="KAK3888176.1"/>
    </source>
</evidence>
<organism evidence="1 2">
    <name type="scientific">Petrolisthes cinctipes</name>
    <name type="common">Flat porcelain crab</name>
    <dbReference type="NCBI Taxonomy" id="88211"/>
    <lineage>
        <taxon>Eukaryota</taxon>
        <taxon>Metazoa</taxon>
        <taxon>Ecdysozoa</taxon>
        <taxon>Arthropoda</taxon>
        <taxon>Crustacea</taxon>
        <taxon>Multicrustacea</taxon>
        <taxon>Malacostraca</taxon>
        <taxon>Eumalacostraca</taxon>
        <taxon>Eucarida</taxon>
        <taxon>Decapoda</taxon>
        <taxon>Pleocyemata</taxon>
        <taxon>Anomura</taxon>
        <taxon>Galatheoidea</taxon>
        <taxon>Porcellanidae</taxon>
        <taxon>Petrolisthes</taxon>
    </lineage>
</organism>
<keyword evidence="2" id="KW-1185">Reference proteome</keyword>
<accession>A0AAE1GA91</accession>
<evidence type="ECO:0000313" key="2">
    <source>
        <dbReference type="Proteomes" id="UP001286313"/>
    </source>
</evidence>
<gene>
    <name evidence="1" type="ORF">Pcinc_007759</name>
</gene>
<dbReference type="Pfam" id="PF03999">
    <property type="entry name" value="MAP65_ASE1"/>
    <property type="match status" value="1"/>
</dbReference>
<dbReference type="EMBL" id="JAWQEG010000581">
    <property type="protein sequence ID" value="KAK3888176.1"/>
    <property type="molecule type" value="Genomic_DNA"/>
</dbReference>
<sequence>MEDLEQSNKSRFEVNVLSLRWRNSSPSHRPTFSNSTDLWMVMNRSEHLHVSGHTPTVLAKLHDEWQRLDNLKRENLSRLINQQRPQLEAMWEKCYVGEDDIQAFQPYF</sequence>
<dbReference type="AlphaFoldDB" id="A0AAE1GA91"/>
<proteinExistence type="predicted"/>
<name>A0AAE1GA91_PETCI</name>
<dbReference type="Proteomes" id="UP001286313">
    <property type="component" value="Unassembled WGS sequence"/>
</dbReference>
<protein>
    <submittedName>
        <fullName evidence="1">Uncharacterized protein</fullName>
    </submittedName>
</protein>